<dbReference type="PATRIC" id="fig|1618371.3.peg.615"/>
<dbReference type="Proteomes" id="UP000033860">
    <property type="component" value="Unassembled WGS sequence"/>
</dbReference>
<dbReference type="Gene3D" id="3.40.50.450">
    <property type="match status" value="1"/>
</dbReference>
<dbReference type="InterPro" id="IPR036388">
    <property type="entry name" value="WH-like_DNA-bd_sf"/>
</dbReference>
<reference evidence="4 5" key="1">
    <citation type="journal article" date="2015" name="Nature">
        <title>rRNA introns, odd ribosomes, and small enigmatic genomes across a large radiation of phyla.</title>
        <authorList>
            <person name="Brown C.T."/>
            <person name="Hug L.A."/>
            <person name="Thomas B.C."/>
            <person name="Sharon I."/>
            <person name="Castelle C.J."/>
            <person name="Singh A."/>
            <person name="Wilkins M.J."/>
            <person name="Williams K.H."/>
            <person name="Banfield J.F."/>
        </authorList>
    </citation>
    <scope>NUCLEOTIDE SEQUENCE [LARGE SCALE GENOMIC DNA]</scope>
</reference>
<comment type="caution">
    <text evidence="4">The sequence shown here is derived from an EMBL/GenBank/DDBJ whole genome shotgun (WGS) entry which is preliminary data.</text>
</comment>
<sequence>MVTPEVKKLYYRGNWHKRDFKHALAVVGSRRMTSYGKGVVEKLIPPLARAGVTIVSGMMYGVDACAHLACLAAGGKTVAVLGSGLDVTDSEESGRLYSQILQSGGLVLSEYERDSQPALWTYPQRNRIVAGLSGAVLVIEGGEKSGTLITAKLGFKQKKPVMAVPGPITSSNSLGVNWLIKNGAVAVTSAEEVLAELGIKSHSRSEKELTSKVALDSLEVEGLGKRILAELNREPLEVDELARKLGMDVVSLGQKLSLMEIAGLVKEQDGKYTSK</sequence>
<protein>
    <submittedName>
        <fullName evidence="4">Protecting protein DprA protein</fullName>
    </submittedName>
</protein>
<evidence type="ECO:0000259" key="2">
    <source>
        <dbReference type="Pfam" id="PF02481"/>
    </source>
</evidence>
<name>A0A0G1RVK2_9BACT</name>
<proteinExistence type="inferred from homology"/>
<dbReference type="PANTHER" id="PTHR43022">
    <property type="entry name" value="PROTEIN SMF"/>
    <property type="match status" value="1"/>
</dbReference>
<evidence type="ECO:0000256" key="1">
    <source>
        <dbReference type="ARBA" id="ARBA00006525"/>
    </source>
</evidence>
<dbReference type="InterPro" id="IPR003488">
    <property type="entry name" value="DprA"/>
</dbReference>
<dbReference type="EMBL" id="LCNT01000004">
    <property type="protein sequence ID" value="KKU61111.1"/>
    <property type="molecule type" value="Genomic_DNA"/>
</dbReference>
<comment type="similarity">
    <text evidence="1">Belongs to the DprA/Smf family.</text>
</comment>
<evidence type="ECO:0000259" key="3">
    <source>
        <dbReference type="Pfam" id="PF17782"/>
    </source>
</evidence>
<feature type="domain" description="Smf/DprA SLOG" evidence="2">
    <location>
        <begin position="7"/>
        <end position="197"/>
    </location>
</feature>
<dbReference type="AlphaFoldDB" id="A0A0G1RVK2"/>
<organism evidence="4 5">
    <name type="scientific">Candidatus Beckwithbacteria bacterium GW2011_GWB1_47_15</name>
    <dbReference type="NCBI Taxonomy" id="1618371"/>
    <lineage>
        <taxon>Bacteria</taxon>
        <taxon>Candidatus Beckwithiibacteriota</taxon>
    </lineage>
</organism>
<dbReference type="InterPro" id="IPR041614">
    <property type="entry name" value="DprA_WH"/>
</dbReference>
<dbReference type="SUPFAM" id="SSF102405">
    <property type="entry name" value="MCP/YpsA-like"/>
    <property type="match status" value="1"/>
</dbReference>
<accession>A0A0G1RVK2</accession>
<dbReference type="PANTHER" id="PTHR43022:SF1">
    <property type="entry name" value="PROTEIN SMF"/>
    <property type="match status" value="1"/>
</dbReference>
<gene>
    <name evidence="4" type="ORF">UX85_C0004G0032</name>
</gene>
<dbReference type="NCBIfam" id="TIGR00732">
    <property type="entry name" value="dprA"/>
    <property type="match status" value="1"/>
</dbReference>
<feature type="domain" description="DprA winged helix" evidence="3">
    <location>
        <begin position="222"/>
        <end position="271"/>
    </location>
</feature>
<evidence type="ECO:0000313" key="5">
    <source>
        <dbReference type="Proteomes" id="UP000033860"/>
    </source>
</evidence>
<dbReference type="Gene3D" id="1.10.10.10">
    <property type="entry name" value="Winged helix-like DNA-binding domain superfamily/Winged helix DNA-binding domain"/>
    <property type="match status" value="1"/>
</dbReference>
<dbReference type="GO" id="GO:0009294">
    <property type="term" value="P:DNA-mediated transformation"/>
    <property type="evidence" value="ECO:0007669"/>
    <property type="project" value="InterPro"/>
</dbReference>
<evidence type="ECO:0000313" key="4">
    <source>
        <dbReference type="EMBL" id="KKU61111.1"/>
    </source>
</evidence>
<dbReference type="InterPro" id="IPR057666">
    <property type="entry name" value="DrpA_SLOG"/>
</dbReference>
<dbReference type="Pfam" id="PF17782">
    <property type="entry name" value="WHD_DprA"/>
    <property type="match status" value="1"/>
</dbReference>
<dbReference type="Pfam" id="PF02481">
    <property type="entry name" value="DNA_processg_A"/>
    <property type="match status" value="1"/>
</dbReference>